<dbReference type="GO" id="GO:0046872">
    <property type="term" value="F:metal ion binding"/>
    <property type="evidence" value="ECO:0007669"/>
    <property type="project" value="UniProtKB-KW"/>
</dbReference>
<organism evidence="4 5">
    <name type="scientific">Candidatus Scatomorpha pullistercoris</name>
    <dbReference type="NCBI Taxonomy" id="2840929"/>
    <lineage>
        <taxon>Bacteria</taxon>
        <taxon>Bacillati</taxon>
        <taxon>Bacillota</taxon>
        <taxon>Clostridia</taxon>
        <taxon>Eubacteriales</taxon>
        <taxon>Candidatus Scatomorpha</taxon>
    </lineage>
</organism>
<gene>
    <name evidence="4" type="primary">rhaD</name>
    <name evidence="4" type="ORF">IAD42_01065</name>
</gene>
<dbReference type="NCBIfam" id="NF002963">
    <property type="entry name" value="PRK03634.1"/>
    <property type="match status" value="1"/>
</dbReference>
<dbReference type="InterPro" id="IPR050197">
    <property type="entry name" value="Aldolase_class_II_sugar_metab"/>
</dbReference>
<dbReference type="PANTHER" id="PTHR22789">
    <property type="entry name" value="FUCULOSE PHOSPHATE ALDOLASE"/>
    <property type="match status" value="1"/>
</dbReference>
<comment type="caution">
    <text evidence="4">The sequence shown here is derived from an EMBL/GenBank/DDBJ whole genome shotgun (WGS) entry which is preliminary data.</text>
</comment>
<keyword evidence="2 4" id="KW-0456">Lyase</keyword>
<reference evidence="4" key="2">
    <citation type="journal article" date="2021" name="PeerJ">
        <title>Extensive microbial diversity within the chicken gut microbiome revealed by metagenomics and culture.</title>
        <authorList>
            <person name="Gilroy R."/>
            <person name="Ravi A."/>
            <person name="Getino M."/>
            <person name="Pursley I."/>
            <person name="Horton D.L."/>
            <person name="Alikhan N.F."/>
            <person name="Baker D."/>
            <person name="Gharbi K."/>
            <person name="Hall N."/>
            <person name="Watson M."/>
            <person name="Adriaenssens E.M."/>
            <person name="Foster-Nyarko E."/>
            <person name="Jarju S."/>
            <person name="Secka A."/>
            <person name="Antonio M."/>
            <person name="Oren A."/>
            <person name="Chaudhuri R.R."/>
            <person name="La Ragione R."/>
            <person name="Hildebrand F."/>
            <person name="Pallen M.J."/>
        </authorList>
    </citation>
    <scope>NUCLEOTIDE SEQUENCE</scope>
    <source>
        <strain evidence="4">ChiHecec3B27-6122</strain>
    </source>
</reference>
<dbReference type="InterPro" id="IPR036409">
    <property type="entry name" value="Aldolase_II/adducin_N_sf"/>
</dbReference>
<evidence type="ECO:0000313" key="5">
    <source>
        <dbReference type="Proteomes" id="UP000886876"/>
    </source>
</evidence>
<evidence type="ECO:0000256" key="2">
    <source>
        <dbReference type="ARBA" id="ARBA00023239"/>
    </source>
</evidence>
<evidence type="ECO:0000313" key="4">
    <source>
        <dbReference type="EMBL" id="HIS96545.1"/>
    </source>
</evidence>
<dbReference type="Gene3D" id="3.40.225.10">
    <property type="entry name" value="Class II aldolase/adducin N-terminal domain"/>
    <property type="match status" value="1"/>
</dbReference>
<evidence type="ECO:0000256" key="1">
    <source>
        <dbReference type="ARBA" id="ARBA00022723"/>
    </source>
</evidence>
<accession>A0A9D1G2Y1</accession>
<keyword evidence="1" id="KW-0479">Metal-binding</keyword>
<dbReference type="EC" id="4.1.2.19" evidence="4"/>
<dbReference type="SUPFAM" id="SSF53639">
    <property type="entry name" value="AraD/HMP-PK domain-like"/>
    <property type="match status" value="1"/>
</dbReference>
<dbReference type="GO" id="GO:0005829">
    <property type="term" value="C:cytosol"/>
    <property type="evidence" value="ECO:0007669"/>
    <property type="project" value="TreeGrafter"/>
</dbReference>
<dbReference type="PANTHER" id="PTHR22789:SF0">
    <property type="entry name" value="3-OXO-TETRONATE 4-PHOSPHATE DECARBOXYLASE-RELATED"/>
    <property type="match status" value="1"/>
</dbReference>
<dbReference type="Proteomes" id="UP000886876">
    <property type="component" value="Unassembled WGS sequence"/>
</dbReference>
<feature type="domain" description="Class II aldolase/adducin N-terminal" evidence="3">
    <location>
        <begin position="10"/>
        <end position="235"/>
    </location>
</feature>
<dbReference type="EMBL" id="DVJS01000026">
    <property type="protein sequence ID" value="HIS96545.1"/>
    <property type="molecule type" value="Genomic_DNA"/>
</dbReference>
<protein>
    <submittedName>
        <fullName evidence="4">Rhamnulose-1-phosphate aldolase</fullName>
        <ecNumber evidence="4">4.1.2.19</ecNumber>
    </submittedName>
</protein>
<dbReference type="GO" id="GO:0019323">
    <property type="term" value="P:pentose catabolic process"/>
    <property type="evidence" value="ECO:0007669"/>
    <property type="project" value="TreeGrafter"/>
</dbReference>
<proteinExistence type="predicted"/>
<dbReference type="Pfam" id="PF00596">
    <property type="entry name" value="Aldolase_II"/>
    <property type="match status" value="1"/>
</dbReference>
<dbReference type="SMART" id="SM01007">
    <property type="entry name" value="Aldolase_II"/>
    <property type="match status" value="1"/>
</dbReference>
<dbReference type="InterPro" id="IPR001303">
    <property type="entry name" value="Aldolase_II/adducin_N"/>
</dbReference>
<dbReference type="AlphaFoldDB" id="A0A9D1G2Y1"/>
<name>A0A9D1G2Y1_9FIRM</name>
<sequence>MKLPFYDKVEELTETASNMYRLGWHERNGGNISLLLDAAETDGLDFAEAKRVFDTGFDASPLAGRYLLVTGTGKYFKNLEKYPERDLGLIRIGTGGRSAELIWGYSDGGRCTSELPSHLMGHISRLAVDGENRVVMHSHPTNLIAMTCVHELDSREFTRTLWRMNNECIMVLPDGVNVLPWQLCGTAEIGVETAREFKTARLVVWAHHGIYGCGATLDDAFGLIESAEKAAEIYLKIAHLPIKGLIEDEQLKKQAAHLGLRVREGFLD</sequence>
<reference evidence="4" key="1">
    <citation type="submission" date="2020-10" db="EMBL/GenBank/DDBJ databases">
        <authorList>
            <person name="Gilroy R."/>
        </authorList>
    </citation>
    <scope>NUCLEOTIDE SEQUENCE</scope>
    <source>
        <strain evidence="4">ChiHecec3B27-6122</strain>
    </source>
</reference>
<evidence type="ECO:0000259" key="3">
    <source>
        <dbReference type="SMART" id="SM01007"/>
    </source>
</evidence>
<dbReference type="GO" id="GO:0008994">
    <property type="term" value="F:rhamnulose-1-phosphate aldolase activity"/>
    <property type="evidence" value="ECO:0007669"/>
    <property type="project" value="UniProtKB-EC"/>
</dbReference>